<dbReference type="PANTHER" id="PTHR33451">
    <property type="entry name" value="MALATE-2H(+)/NA(+)-LACTATE ANTIPORTER"/>
    <property type="match status" value="1"/>
</dbReference>
<keyword evidence="4" id="KW-1003">Cell membrane</keyword>
<reference evidence="11 12" key="1">
    <citation type="submission" date="2013-08" db="EMBL/GenBank/DDBJ databases">
        <authorList>
            <person name="Weinstock G."/>
            <person name="Sodergren E."/>
            <person name="Wylie T."/>
            <person name="Fulton L."/>
            <person name="Fulton R."/>
            <person name="Fronick C."/>
            <person name="O'Laughlin M."/>
            <person name="Godfrey J."/>
            <person name="Miner T."/>
            <person name="Herter B."/>
            <person name="Appelbaum E."/>
            <person name="Cordes M."/>
            <person name="Lek S."/>
            <person name="Wollam A."/>
            <person name="Pepin K.H."/>
            <person name="Palsikar V.B."/>
            <person name="Mitreva M."/>
            <person name="Wilson R.K."/>
        </authorList>
    </citation>
    <scope>NUCLEOTIDE SEQUENCE [LARGE SCALE GENOMIC DNA]</scope>
    <source>
        <strain evidence="11 12">ATCC BAA-474</strain>
    </source>
</reference>
<dbReference type="GO" id="GO:0005886">
    <property type="term" value="C:plasma membrane"/>
    <property type="evidence" value="ECO:0007669"/>
    <property type="project" value="UniProtKB-SubCell"/>
</dbReference>
<comment type="similarity">
    <text evidence="8">Belongs to the NhaC Na(+)/H(+) (TC 2.A.35) antiporter family.</text>
</comment>
<evidence type="ECO:0000313" key="12">
    <source>
        <dbReference type="Proteomes" id="UP000017081"/>
    </source>
</evidence>
<keyword evidence="3" id="KW-0050">Antiport</keyword>
<dbReference type="PANTHER" id="PTHR33451:SF3">
    <property type="entry name" value="MALATE-2H(+)_NA(+)-LACTATE ANTIPORTER"/>
    <property type="match status" value="1"/>
</dbReference>
<keyword evidence="6 9" id="KW-1133">Transmembrane helix</keyword>
<evidence type="ECO:0000256" key="1">
    <source>
        <dbReference type="ARBA" id="ARBA00004651"/>
    </source>
</evidence>
<sequence length="91" mass="10093">MKLKNLSRVLEDSGTLTSSLVPWSTCGAFMLTTLGVHPFAYLPFAFLNLINPIVSIIYGYTGFTMEKDEILSPTEEIDDSSSSQELINEIE</sequence>
<evidence type="ECO:0000256" key="4">
    <source>
        <dbReference type="ARBA" id="ARBA00022475"/>
    </source>
</evidence>
<dbReference type="Pfam" id="PF03553">
    <property type="entry name" value="Na_H_antiporter"/>
    <property type="match status" value="1"/>
</dbReference>
<name>U7VAE3_9FUSO</name>
<accession>U7VAE3</accession>
<dbReference type="eggNOG" id="COG1757">
    <property type="taxonomic scope" value="Bacteria"/>
</dbReference>
<feature type="transmembrane region" description="Helical" evidence="9">
    <location>
        <begin position="39"/>
        <end position="60"/>
    </location>
</feature>
<comment type="caution">
    <text evidence="11">The sequence shown here is derived from an EMBL/GenBank/DDBJ whole genome shotgun (WGS) entry which is preliminary data.</text>
</comment>
<dbReference type="RefSeq" id="WP_023051133.1">
    <property type="nucleotide sequence ID" value="NZ_KI518209.1"/>
</dbReference>
<dbReference type="InterPro" id="IPR018461">
    <property type="entry name" value="Na/H_Antiport_NhaC-like_C"/>
</dbReference>
<dbReference type="PATRIC" id="fig|1319815.3.peg.1539"/>
<evidence type="ECO:0000256" key="5">
    <source>
        <dbReference type="ARBA" id="ARBA00022692"/>
    </source>
</evidence>
<gene>
    <name evidence="11" type="ORF">HMPREF0202_01595</name>
</gene>
<dbReference type="InterPro" id="IPR052180">
    <property type="entry name" value="NhaC_Na-H+_Antiporter"/>
</dbReference>
<evidence type="ECO:0000256" key="9">
    <source>
        <dbReference type="SAM" id="Phobius"/>
    </source>
</evidence>
<dbReference type="EMBL" id="AXZF01000062">
    <property type="protein sequence ID" value="ERT68515.1"/>
    <property type="molecule type" value="Genomic_DNA"/>
</dbReference>
<keyword evidence="5 9" id="KW-0812">Transmembrane</keyword>
<dbReference type="Proteomes" id="UP000017081">
    <property type="component" value="Unassembled WGS sequence"/>
</dbReference>
<feature type="domain" description="Na+/H+ antiporter NhaC-like C-terminal" evidence="10">
    <location>
        <begin position="3"/>
        <end position="63"/>
    </location>
</feature>
<keyword evidence="12" id="KW-1185">Reference proteome</keyword>
<dbReference type="HOGENOM" id="CLU_2421588_0_0_0"/>
<protein>
    <recommendedName>
        <fullName evidence="10">Na+/H+ antiporter NhaC-like C-terminal domain-containing protein</fullName>
    </recommendedName>
</protein>
<keyword evidence="2" id="KW-0813">Transport</keyword>
<comment type="subcellular location">
    <subcellularLocation>
        <location evidence="1">Cell membrane</location>
        <topology evidence="1">Multi-pass membrane protein</topology>
    </subcellularLocation>
</comment>
<dbReference type="AlphaFoldDB" id="U7VAE3"/>
<evidence type="ECO:0000256" key="6">
    <source>
        <dbReference type="ARBA" id="ARBA00022989"/>
    </source>
</evidence>
<evidence type="ECO:0000256" key="3">
    <source>
        <dbReference type="ARBA" id="ARBA00022449"/>
    </source>
</evidence>
<evidence type="ECO:0000256" key="2">
    <source>
        <dbReference type="ARBA" id="ARBA00022448"/>
    </source>
</evidence>
<evidence type="ECO:0000313" key="11">
    <source>
        <dbReference type="EMBL" id="ERT68515.1"/>
    </source>
</evidence>
<evidence type="ECO:0000259" key="10">
    <source>
        <dbReference type="Pfam" id="PF03553"/>
    </source>
</evidence>
<dbReference type="GO" id="GO:0015297">
    <property type="term" value="F:antiporter activity"/>
    <property type="evidence" value="ECO:0007669"/>
    <property type="project" value="UniProtKB-KW"/>
</dbReference>
<proteinExistence type="inferred from homology"/>
<evidence type="ECO:0000256" key="7">
    <source>
        <dbReference type="ARBA" id="ARBA00023136"/>
    </source>
</evidence>
<keyword evidence="7 9" id="KW-0472">Membrane</keyword>
<organism evidence="11 12">
    <name type="scientific">Cetobacterium somerae ATCC BAA-474</name>
    <dbReference type="NCBI Taxonomy" id="1319815"/>
    <lineage>
        <taxon>Bacteria</taxon>
        <taxon>Fusobacteriati</taxon>
        <taxon>Fusobacteriota</taxon>
        <taxon>Fusobacteriia</taxon>
        <taxon>Fusobacteriales</taxon>
        <taxon>Fusobacteriaceae</taxon>
        <taxon>Cetobacterium</taxon>
    </lineage>
</organism>
<dbReference type="STRING" id="1319815.HMPREF0202_01595"/>
<evidence type="ECO:0000256" key="8">
    <source>
        <dbReference type="ARBA" id="ARBA00038435"/>
    </source>
</evidence>